<dbReference type="CDD" id="cd00063">
    <property type="entry name" value="FN3"/>
    <property type="match status" value="1"/>
</dbReference>
<dbReference type="SMART" id="SM00409">
    <property type="entry name" value="IG"/>
    <property type="match status" value="1"/>
</dbReference>
<dbReference type="FunFam" id="2.60.40.10:FF:000481">
    <property type="entry name" value="Leucine-rich repeat neuronal protein 1"/>
    <property type="match status" value="1"/>
</dbReference>
<keyword evidence="7" id="KW-1133">Transmembrane helix</keyword>
<dbReference type="InterPro" id="IPR032675">
    <property type="entry name" value="LRR_dom_sf"/>
</dbReference>
<dbReference type="InterPro" id="IPR013783">
    <property type="entry name" value="Ig-like_fold"/>
</dbReference>
<keyword evidence="5" id="KW-0325">Glycoprotein</keyword>
<evidence type="ECO:0000256" key="4">
    <source>
        <dbReference type="ARBA" id="ARBA00023157"/>
    </source>
</evidence>
<keyword evidence="3" id="KW-0677">Repeat</keyword>
<feature type="transmembrane region" description="Helical" evidence="7">
    <location>
        <begin position="649"/>
        <end position="673"/>
    </location>
</feature>
<keyword evidence="6" id="KW-0393">Immunoglobulin domain</keyword>
<dbReference type="SMART" id="SM00365">
    <property type="entry name" value="LRR_SD22"/>
    <property type="match status" value="3"/>
</dbReference>
<keyword evidence="7" id="KW-0812">Transmembrane</keyword>
<evidence type="ECO:0000256" key="2">
    <source>
        <dbReference type="ARBA" id="ARBA00022729"/>
    </source>
</evidence>
<accession>A0A087Y589</accession>
<dbReference type="InterPro" id="IPR003599">
    <property type="entry name" value="Ig_sub"/>
</dbReference>
<evidence type="ECO:0000259" key="8">
    <source>
        <dbReference type="PROSITE" id="PS50835"/>
    </source>
</evidence>
<evidence type="ECO:0000313" key="10">
    <source>
        <dbReference type="Proteomes" id="UP000028760"/>
    </source>
</evidence>
<proteinExistence type="predicted"/>
<dbReference type="RefSeq" id="XP_007578658.1">
    <property type="nucleotide sequence ID" value="XM_007578596.2"/>
</dbReference>
<dbReference type="FunFam" id="3.80.10.10:FF:000074">
    <property type="entry name" value="Leucine-rich repeat neuronal protein 1"/>
    <property type="match status" value="1"/>
</dbReference>
<dbReference type="InterPro" id="IPR003598">
    <property type="entry name" value="Ig_sub2"/>
</dbReference>
<reference evidence="10" key="1">
    <citation type="submission" date="2013-10" db="EMBL/GenBank/DDBJ databases">
        <authorList>
            <person name="Schartl M."/>
            <person name="Warren W."/>
        </authorList>
    </citation>
    <scope>NUCLEOTIDE SEQUENCE [LARGE SCALE GENOMIC DNA]</scope>
    <source>
        <strain evidence="10">female</strain>
    </source>
</reference>
<dbReference type="RefSeq" id="XP_016519580.1">
    <property type="nucleotide sequence ID" value="XM_016664094.1"/>
</dbReference>
<dbReference type="KEGG" id="pfor:103156512"/>
<dbReference type="PANTHER" id="PTHR24366:SF73">
    <property type="entry name" value="LEUCINE-RICH REPEAT NEURONAL 3A"/>
    <property type="match status" value="1"/>
</dbReference>
<dbReference type="SUPFAM" id="SSF49265">
    <property type="entry name" value="Fibronectin type III"/>
    <property type="match status" value="1"/>
</dbReference>
<evidence type="ECO:0000256" key="1">
    <source>
        <dbReference type="ARBA" id="ARBA00022614"/>
    </source>
</evidence>
<evidence type="ECO:0000313" key="9">
    <source>
        <dbReference type="Ensembl" id="ENSPFOP00000013192.2"/>
    </source>
</evidence>
<dbReference type="AlphaFoldDB" id="A0A087Y589"/>
<dbReference type="Proteomes" id="UP000028760">
    <property type="component" value="Unassembled WGS sequence"/>
</dbReference>
<dbReference type="KEGG" id="pfor:103156501"/>
<dbReference type="SUPFAM" id="SSF52058">
    <property type="entry name" value="L domain-like"/>
    <property type="match status" value="1"/>
</dbReference>
<name>A0A087Y589_POEFO</name>
<dbReference type="InterPro" id="IPR036179">
    <property type="entry name" value="Ig-like_dom_sf"/>
</dbReference>
<dbReference type="Pfam" id="PF07679">
    <property type="entry name" value="I-set"/>
    <property type="match status" value="1"/>
</dbReference>
<dbReference type="GeneID" id="103156501"/>
<dbReference type="FunFam" id="3.80.10.10:FF:000056">
    <property type="entry name" value="Leucine-rich repeat neuronal protein 1"/>
    <property type="match status" value="1"/>
</dbReference>
<dbReference type="OrthoDB" id="676979at2759"/>
<dbReference type="STRING" id="48698.ENSPFOP00000013192"/>
<keyword evidence="1" id="KW-0433">Leucine-rich repeat</keyword>
<dbReference type="SMART" id="SM00369">
    <property type="entry name" value="LRR_TYP"/>
    <property type="match status" value="9"/>
</dbReference>
<dbReference type="RefSeq" id="XP_007578646.1">
    <property type="nucleotide sequence ID" value="XM_007578584.2"/>
</dbReference>
<dbReference type="SMART" id="SM00408">
    <property type="entry name" value="IGc2"/>
    <property type="match status" value="1"/>
</dbReference>
<dbReference type="eggNOG" id="KOG0619">
    <property type="taxonomic scope" value="Eukaryota"/>
</dbReference>
<sequence>MKATTENPLSKKTNFCWRGKRFNMKDMSFVDCLFIGLAMASLAVATEVGPDCPKLCVCEIRPWFSPTSVYMEVQTVDCNDVGLFRLPERLPVGTQVLLLQTNNVAKIVKPLDYLANITEIDLSQNNLSSISDIHLGNLSQLASLHLEENWIEELPERCLSDLVNLQELYLNHNLISSISTMAFQGLSNLVRLHLNSNKLKVIKREWFEPMPNLEILMIGENPVLSIYDLNFKPLGNLRSLVLTRMNLSQLPDNALTGLDNLESISFYDNIFPEVPHSALKNVKNLKFLDLNKNPISRIQRGDFVDMLHLKELGINSMPELISIDSFALNNLPELTKIEATNNPKLSYIHPNAFYKLPRLETLMLNGNALSALHRITVESLPNLREVSMHSNPIRCDCVVRWMNMNKTNIRFMEPDSLYCVEPPEYEGQHVRQVHFREMMEICLPLISPESMPGHIKAGKGSSVSLHCRAFAEPEPDIYWITPSGTRILPNSMSNKFYMHPEGTFDIYDVSENEAGVYTCVAHNLVGADLKSVLVEVNGYFPQLASGSLNVVIKSVGTNFILVSWKGHPGSLAPSIKWYTLSDLNHPTTAFSTRVPSDIQLYNLSHLHPATQYKVCVDIRSIHYDHDTKCINVTTKGLELAAKDTAKWDAALITVFGVLLAVVSLACLFFYASLRNRYFYGNIRRYDSKALLTPVEATGLHSSFFTKLWDSGKGVPSGVEVKATVINVSDNAF</sequence>
<dbReference type="InterPro" id="IPR003591">
    <property type="entry name" value="Leu-rich_rpt_typical-subtyp"/>
</dbReference>
<reference evidence="9" key="2">
    <citation type="submission" date="2025-08" db="UniProtKB">
        <authorList>
            <consortium name="Ensembl"/>
        </authorList>
    </citation>
    <scope>IDENTIFICATION</scope>
</reference>
<protein>
    <submittedName>
        <fullName evidence="9">Leucine rich repeat neuronal 3</fullName>
    </submittedName>
</protein>
<dbReference type="RefSeq" id="XP_016519588.1">
    <property type="nucleotide sequence ID" value="XM_016664102.1"/>
</dbReference>
<dbReference type="Pfam" id="PF13855">
    <property type="entry name" value="LRR_8"/>
    <property type="match status" value="2"/>
</dbReference>
<dbReference type="PROSITE" id="PS51450">
    <property type="entry name" value="LRR"/>
    <property type="match status" value="2"/>
</dbReference>
<dbReference type="SUPFAM" id="SSF48726">
    <property type="entry name" value="Immunoglobulin"/>
    <property type="match status" value="1"/>
</dbReference>
<dbReference type="OMA" id="DKFYMHP"/>
<dbReference type="InterPro" id="IPR000483">
    <property type="entry name" value="Cys-rich_flank_reg_C"/>
</dbReference>
<dbReference type="Ensembl" id="ENSPFOT00000013210.2">
    <property type="protein sequence ID" value="ENSPFOP00000013192.2"/>
    <property type="gene ID" value="ENSPFOG00000013191.2"/>
</dbReference>
<keyword evidence="10" id="KW-1185">Reference proteome</keyword>
<reference evidence="9" key="3">
    <citation type="submission" date="2025-09" db="UniProtKB">
        <authorList>
            <consortium name="Ensembl"/>
        </authorList>
    </citation>
    <scope>IDENTIFICATION</scope>
</reference>
<dbReference type="PROSITE" id="PS50835">
    <property type="entry name" value="IG_LIKE"/>
    <property type="match status" value="1"/>
</dbReference>
<keyword evidence="7" id="KW-0472">Membrane</keyword>
<dbReference type="InterPro" id="IPR003961">
    <property type="entry name" value="FN3_dom"/>
</dbReference>
<dbReference type="InterPro" id="IPR036116">
    <property type="entry name" value="FN3_sf"/>
</dbReference>
<feature type="domain" description="Ig-like" evidence="8">
    <location>
        <begin position="444"/>
        <end position="537"/>
    </location>
</feature>
<evidence type="ECO:0000256" key="3">
    <source>
        <dbReference type="ARBA" id="ARBA00022737"/>
    </source>
</evidence>
<dbReference type="GeneID" id="103156512"/>
<dbReference type="GeneTree" id="ENSGT00940000160513"/>
<organism evidence="9 10">
    <name type="scientific">Poecilia formosa</name>
    <name type="common">Amazon molly</name>
    <name type="synonym">Limia formosa</name>
    <dbReference type="NCBI Taxonomy" id="48698"/>
    <lineage>
        <taxon>Eukaryota</taxon>
        <taxon>Metazoa</taxon>
        <taxon>Chordata</taxon>
        <taxon>Craniata</taxon>
        <taxon>Vertebrata</taxon>
        <taxon>Euteleostomi</taxon>
        <taxon>Actinopterygii</taxon>
        <taxon>Neopterygii</taxon>
        <taxon>Teleostei</taxon>
        <taxon>Neoteleostei</taxon>
        <taxon>Acanthomorphata</taxon>
        <taxon>Ovalentaria</taxon>
        <taxon>Atherinomorphae</taxon>
        <taxon>Cyprinodontiformes</taxon>
        <taxon>Poeciliidae</taxon>
        <taxon>Poeciliinae</taxon>
        <taxon>Poecilia</taxon>
    </lineage>
</organism>
<keyword evidence="2" id="KW-0732">Signal</keyword>
<dbReference type="Gene3D" id="3.80.10.10">
    <property type="entry name" value="Ribonuclease Inhibitor"/>
    <property type="match status" value="3"/>
</dbReference>
<dbReference type="InterPro" id="IPR007110">
    <property type="entry name" value="Ig-like_dom"/>
</dbReference>
<dbReference type="Gene3D" id="2.60.40.10">
    <property type="entry name" value="Immunoglobulins"/>
    <property type="match status" value="1"/>
</dbReference>
<evidence type="ECO:0000256" key="6">
    <source>
        <dbReference type="ARBA" id="ARBA00023319"/>
    </source>
</evidence>
<dbReference type="SMART" id="SM00082">
    <property type="entry name" value="LRRCT"/>
    <property type="match status" value="1"/>
</dbReference>
<dbReference type="EMBL" id="AYCK01001450">
    <property type="status" value="NOT_ANNOTATED_CDS"/>
    <property type="molecule type" value="Genomic_DNA"/>
</dbReference>
<dbReference type="InterPro" id="IPR013098">
    <property type="entry name" value="Ig_I-set"/>
</dbReference>
<dbReference type="InterPro" id="IPR001611">
    <property type="entry name" value="Leu-rich_rpt"/>
</dbReference>
<evidence type="ECO:0000256" key="5">
    <source>
        <dbReference type="ARBA" id="ARBA00023180"/>
    </source>
</evidence>
<evidence type="ECO:0000256" key="7">
    <source>
        <dbReference type="SAM" id="Phobius"/>
    </source>
</evidence>
<dbReference type="PANTHER" id="PTHR24366">
    <property type="entry name" value="IG(IMMUNOGLOBULIN) AND LRR(LEUCINE RICH REPEAT) DOMAINS"/>
    <property type="match status" value="1"/>
</dbReference>
<keyword evidence="4" id="KW-1015">Disulfide bond</keyword>